<evidence type="ECO:0000256" key="2">
    <source>
        <dbReference type="ARBA" id="ARBA00007534"/>
    </source>
</evidence>
<gene>
    <name evidence="13" type="ORF">AJ80_08269</name>
</gene>
<evidence type="ECO:0000256" key="5">
    <source>
        <dbReference type="ARBA" id="ARBA00022525"/>
    </source>
</evidence>
<dbReference type="InterPro" id="IPR029058">
    <property type="entry name" value="AB_hydrolase_fold"/>
</dbReference>
<evidence type="ECO:0000256" key="3">
    <source>
        <dbReference type="ARBA" id="ARBA00013095"/>
    </source>
</evidence>
<dbReference type="PANTHER" id="PTHR48250">
    <property type="entry name" value="CUTINASE 2-RELATED"/>
    <property type="match status" value="1"/>
</dbReference>
<evidence type="ECO:0000313" key="13">
    <source>
        <dbReference type="EMBL" id="PGH05821.1"/>
    </source>
</evidence>
<feature type="chain" id="PRO_5012383192" description="cutinase" evidence="12">
    <location>
        <begin position="19"/>
        <end position="229"/>
    </location>
</feature>
<reference evidence="13 14" key="1">
    <citation type="submission" date="2017-10" db="EMBL/GenBank/DDBJ databases">
        <title>Comparative genomics in systemic dimorphic fungi from Ajellomycetaceae.</title>
        <authorList>
            <person name="Munoz J.F."/>
            <person name="Mcewen J.G."/>
            <person name="Clay O.K."/>
            <person name="Cuomo C.A."/>
        </authorList>
    </citation>
    <scope>NUCLEOTIDE SEQUENCE [LARGE SCALE GENOMIC DNA]</scope>
    <source>
        <strain evidence="13 14">UAMH7299</strain>
    </source>
</reference>
<keyword evidence="8 11" id="KW-1015">Disulfide bond</keyword>
<name>A0A2B7XAM8_POLH7</name>
<dbReference type="STRING" id="1447883.A0A2B7XAM8"/>
<dbReference type="SMART" id="SM01110">
    <property type="entry name" value="Cutinase"/>
    <property type="match status" value="1"/>
</dbReference>
<feature type="active site" evidence="10">
    <location>
        <position position="196"/>
    </location>
</feature>
<accession>A0A2B7XAM8</accession>
<feature type="active site" description="Nucleophile" evidence="10">
    <location>
        <position position="147"/>
    </location>
</feature>
<organism evidence="13 14">
    <name type="scientific">Polytolypa hystricis (strain UAMH7299)</name>
    <dbReference type="NCBI Taxonomy" id="1447883"/>
    <lineage>
        <taxon>Eukaryota</taxon>
        <taxon>Fungi</taxon>
        <taxon>Dikarya</taxon>
        <taxon>Ascomycota</taxon>
        <taxon>Pezizomycotina</taxon>
        <taxon>Eurotiomycetes</taxon>
        <taxon>Eurotiomycetidae</taxon>
        <taxon>Onygenales</taxon>
        <taxon>Onygenales incertae sedis</taxon>
        <taxon>Polytolypa</taxon>
    </lineage>
</organism>
<dbReference type="PANTHER" id="PTHR48250:SF2">
    <property type="entry name" value="CUTINASE"/>
    <property type="match status" value="1"/>
</dbReference>
<evidence type="ECO:0000256" key="12">
    <source>
        <dbReference type="SAM" id="SignalP"/>
    </source>
</evidence>
<evidence type="ECO:0000256" key="1">
    <source>
        <dbReference type="ARBA" id="ARBA00004613"/>
    </source>
</evidence>
<evidence type="ECO:0000256" key="4">
    <source>
        <dbReference type="ARBA" id="ARBA00022487"/>
    </source>
</evidence>
<evidence type="ECO:0000313" key="14">
    <source>
        <dbReference type="Proteomes" id="UP000224634"/>
    </source>
</evidence>
<evidence type="ECO:0000256" key="7">
    <source>
        <dbReference type="ARBA" id="ARBA00022801"/>
    </source>
</evidence>
<dbReference type="EMBL" id="PDNA01000184">
    <property type="protein sequence ID" value="PGH05821.1"/>
    <property type="molecule type" value="Genomic_DNA"/>
</dbReference>
<dbReference type="PROSITE" id="PS00931">
    <property type="entry name" value="CUTINASE_2"/>
    <property type="match status" value="1"/>
</dbReference>
<comment type="similarity">
    <text evidence="2">Belongs to the cutinase family.</text>
</comment>
<feature type="signal peptide" evidence="12">
    <location>
        <begin position="1"/>
        <end position="18"/>
    </location>
</feature>
<protein>
    <recommendedName>
        <fullName evidence="3">cutinase</fullName>
        <ecNumber evidence="3">3.1.1.74</ecNumber>
    </recommendedName>
</protein>
<feature type="disulfide bond" evidence="11">
    <location>
        <begin position="192"/>
        <end position="199"/>
    </location>
</feature>
<dbReference type="EC" id="3.1.1.74" evidence="3"/>
<evidence type="ECO:0000256" key="10">
    <source>
        <dbReference type="PIRSR" id="PIRSR611150-1"/>
    </source>
</evidence>
<keyword evidence="6 12" id="KW-0732">Signal</keyword>
<dbReference type="SUPFAM" id="SSF53474">
    <property type="entry name" value="alpha/beta-Hydrolases"/>
    <property type="match status" value="1"/>
</dbReference>
<keyword evidence="14" id="KW-1185">Reference proteome</keyword>
<dbReference type="Gene3D" id="3.40.50.1820">
    <property type="entry name" value="alpha/beta hydrolase"/>
    <property type="match status" value="1"/>
</dbReference>
<sequence>MKLESLVTLAVCAAAAVASPVSTSLHSSDLKSSRSVNPFTRLSKWFKRQGAITENGVLQNAGCQPLTLIFARGTNEPGNMGDDVGPPLATQLRSILSNRVTVQGLAYPASTLGNLLLGRDGAGDLVDLVYQAKTQCPSSKIALSGFSQGAMVVHRALEDLSSGDVAAVLLYGDPLRFDTLENIASSKVRNICAPGDPICQGGFDLDAHGTYGTYAREAAQFIVSATGVS</sequence>
<evidence type="ECO:0000256" key="6">
    <source>
        <dbReference type="ARBA" id="ARBA00022729"/>
    </source>
</evidence>
<dbReference type="AlphaFoldDB" id="A0A2B7XAM8"/>
<comment type="subcellular location">
    <subcellularLocation>
        <location evidence="1">Secreted</location>
    </subcellularLocation>
</comment>
<dbReference type="Pfam" id="PF01083">
    <property type="entry name" value="Cutinase"/>
    <property type="match status" value="1"/>
</dbReference>
<evidence type="ECO:0000256" key="8">
    <source>
        <dbReference type="ARBA" id="ARBA00023157"/>
    </source>
</evidence>
<dbReference type="GO" id="GO:0016052">
    <property type="term" value="P:carbohydrate catabolic process"/>
    <property type="evidence" value="ECO:0007669"/>
    <property type="project" value="TreeGrafter"/>
</dbReference>
<keyword evidence="7" id="KW-0378">Hydrolase</keyword>
<dbReference type="GO" id="GO:0050525">
    <property type="term" value="F:cutinase activity"/>
    <property type="evidence" value="ECO:0007669"/>
    <property type="project" value="UniProtKB-EC"/>
</dbReference>
<evidence type="ECO:0000256" key="9">
    <source>
        <dbReference type="ARBA" id="ARBA00034045"/>
    </source>
</evidence>
<comment type="catalytic activity">
    <reaction evidence="9">
        <text>cutin + H2O = cutin monomers.</text>
        <dbReference type="EC" id="3.1.1.74"/>
    </reaction>
</comment>
<dbReference type="InterPro" id="IPR011150">
    <property type="entry name" value="Cutinase_monf"/>
</dbReference>
<keyword evidence="4" id="KW-0719">Serine esterase</keyword>
<dbReference type="InterPro" id="IPR043579">
    <property type="entry name" value="CUTINASE_2"/>
</dbReference>
<dbReference type="InterPro" id="IPR000675">
    <property type="entry name" value="Cutinase/axe"/>
</dbReference>
<proteinExistence type="inferred from homology"/>
<dbReference type="GO" id="GO:0005576">
    <property type="term" value="C:extracellular region"/>
    <property type="evidence" value="ECO:0007669"/>
    <property type="project" value="UniProtKB-SubCell"/>
</dbReference>
<feature type="active site" description="Proton donor/acceptor" evidence="10">
    <location>
        <position position="208"/>
    </location>
</feature>
<dbReference type="Proteomes" id="UP000224634">
    <property type="component" value="Unassembled WGS sequence"/>
</dbReference>
<evidence type="ECO:0000256" key="11">
    <source>
        <dbReference type="PIRSR" id="PIRSR611150-2"/>
    </source>
</evidence>
<dbReference type="OrthoDB" id="3225429at2759"/>
<feature type="disulfide bond" evidence="11">
    <location>
        <begin position="63"/>
        <end position="136"/>
    </location>
</feature>
<keyword evidence="5" id="KW-0964">Secreted</keyword>
<comment type="caution">
    <text evidence="13">The sequence shown here is derived from an EMBL/GenBank/DDBJ whole genome shotgun (WGS) entry which is preliminary data.</text>
</comment>